<proteinExistence type="predicted"/>
<dbReference type="Proteomes" id="UP001528411">
    <property type="component" value="Unassembled WGS sequence"/>
</dbReference>
<reference evidence="1 2" key="1">
    <citation type="submission" date="2023-01" db="EMBL/GenBank/DDBJ databases">
        <title>Psychrosphaera sp. nov., isolated from marine algae.</title>
        <authorList>
            <person name="Bayburt H."/>
            <person name="Choi B.J."/>
            <person name="Kim J.M."/>
            <person name="Choi D.G."/>
            <person name="Jeon C.O."/>
        </authorList>
    </citation>
    <scope>NUCLEOTIDE SEQUENCE [LARGE SCALE GENOMIC DNA]</scope>
    <source>
        <strain evidence="1 2">G1-22</strain>
    </source>
</reference>
<dbReference type="RefSeq" id="WP_272181728.1">
    <property type="nucleotide sequence ID" value="NZ_JAQOMS010000002.1"/>
</dbReference>
<comment type="caution">
    <text evidence="1">The sequence shown here is derived from an EMBL/GenBank/DDBJ whole genome shotgun (WGS) entry which is preliminary data.</text>
</comment>
<evidence type="ECO:0000313" key="2">
    <source>
        <dbReference type="Proteomes" id="UP001528411"/>
    </source>
</evidence>
<keyword evidence="2" id="KW-1185">Reference proteome</keyword>
<evidence type="ECO:0008006" key="3">
    <source>
        <dbReference type="Google" id="ProtNLM"/>
    </source>
</evidence>
<accession>A0ABT5FH98</accession>
<organism evidence="1 2">
    <name type="scientific">Psychrosphaera algicola</name>
    <dbReference type="NCBI Taxonomy" id="3023714"/>
    <lineage>
        <taxon>Bacteria</taxon>
        <taxon>Pseudomonadati</taxon>
        <taxon>Pseudomonadota</taxon>
        <taxon>Gammaproteobacteria</taxon>
        <taxon>Alteromonadales</taxon>
        <taxon>Pseudoalteromonadaceae</taxon>
        <taxon>Psychrosphaera</taxon>
    </lineage>
</organism>
<protein>
    <recommendedName>
        <fullName evidence="3">TonB-dependent receptor-like beta-barrel domain-containing protein</fullName>
    </recommendedName>
</protein>
<gene>
    <name evidence="1" type="ORF">PN838_19745</name>
</gene>
<dbReference type="EMBL" id="JAQOMS010000002">
    <property type="protein sequence ID" value="MDC2890569.1"/>
    <property type="molecule type" value="Genomic_DNA"/>
</dbReference>
<name>A0ABT5FH98_9GAMM</name>
<evidence type="ECO:0000313" key="1">
    <source>
        <dbReference type="EMBL" id="MDC2890569.1"/>
    </source>
</evidence>
<sequence>MEKFVELQTGSLMGMAHISFGLTLHKNHNFSIGIGFVPELDSHEEMTLTSLKYRYEGDTRIESELFGTSITISPFNFGLASLIGHQDEIYKKSPDYLPDGYYFPTAKRVIFNYQTVVSFNSDLQVYMDWSVLDVGLINYVRNFEFYNDNYDAFGLEGIVSYGFGIRKRF</sequence>